<dbReference type="PANTHER" id="PTHR43008:SF4">
    <property type="entry name" value="CHAIN DEHYDROGENASE, PUTATIVE (AFU_ORTHOLOGUE AFUA_4G08710)-RELATED"/>
    <property type="match status" value="1"/>
</dbReference>
<evidence type="ECO:0000313" key="5">
    <source>
        <dbReference type="Proteomes" id="UP000010809"/>
    </source>
</evidence>
<dbReference type="OrthoDB" id="5786478at2"/>
<evidence type="ECO:0000256" key="2">
    <source>
        <dbReference type="ARBA" id="ARBA00023002"/>
    </source>
</evidence>
<gene>
    <name evidence="4" type="primary">yueD [H]</name>
    <name evidence="4" type="ordered locus">TVNIR_0576</name>
</gene>
<sequence length="257" mass="27557">MQETGSESIRTALITGNSSGLGLGLTRVLKRGGTAVYGLSRRGCPEPVAGDVRVDLAEHDRIAPALGRLLEGVERLDLVVLNAGILGQIQRMQDADLAELKHVMDVNVWANKPILDELLRREIPVGQIVAISSGAAVFGSHGWSGYALSKAALNMLVQLYAHEFPDTPVHSLAPGLVDTAMQEYLCEDADVGAFPGLERLREARGTADMPDSEAAAQQVLESLTALRAEPSGRFLDLRALRDPDAYQRLLASKATGR</sequence>
<dbReference type="RefSeq" id="WP_015257430.1">
    <property type="nucleotide sequence ID" value="NC_019902.2"/>
</dbReference>
<dbReference type="eggNOG" id="COG1028">
    <property type="taxonomic scope" value="Bacteria"/>
</dbReference>
<organism evidence="4 5">
    <name type="scientific">Thioalkalivibrio nitratireducens (strain DSM 14787 / UNIQEM 213 / ALEN2)</name>
    <dbReference type="NCBI Taxonomy" id="1255043"/>
    <lineage>
        <taxon>Bacteria</taxon>
        <taxon>Pseudomonadati</taxon>
        <taxon>Pseudomonadota</taxon>
        <taxon>Gammaproteobacteria</taxon>
        <taxon>Chromatiales</taxon>
        <taxon>Ectothiorhodospiraceae</taxon>
        <taxon>Thioalkalivibrio</taxon>
    </lineage>
</organism>
<dbReference type="KEGG" id="tni:TVNIR_0576"/>
<keyword evidence="2" id="KW-0560">Oxidoreductase</keyword>
<dbReference type="AlphaFoldDB" id="L0DTF2"/>
<keyword evidence="5" id="KW-1185">Reference proteome</keyword>
<feature type="domain" description="Ketoreductase" evidence="3">
    <location>
        <begin position="10"/>
        <end position="184"/>
    </location>
</feature>
<dbReference type="PANTHER" id="PTHR43008">
    <property type="entry name" value="BENZIL REDUCTASE"/>
    <property type="match status" value="1"/>
</dbReference>
<evidence type="ECO:0000256" key="1">
    <source>
        <dbReference type="ARBA" id="ARBA00006484"/>
    </source>
</evidence>
<dbReference type="PATRIC" id="fig|1255043.3.peg.582"/>
<dbReference type="InterPro" id="IPR002347">
    <property type="entry name" value="SDR_fam"/>
</dbReference>
<dbReference type="STRING" id="1255043.TVNIR_0576"/>
<evidence type="ECO:0000259" key="3">
    <source>
        <dbReference type="SMART" id="SM00822"/>
    </source>
</evidence>
<reference evidence="4" key="1">
    <citation type="submission" date="2015-12" db="EMBL/GenBank/DDBJ databases">
        <authorList>
            <person name="Tikhonova T.V."/>
            <person name="Pavlov A.R."/>
            <person name="Beletsky A.V."/>
            <person name="Mardanov A.V."/>
            <person name="Sorokin D.Y."/>
            <person name="Ravin N.V."/>
            <person name="Popov V.O."/>
        </authorList>
    </citation>
    <scope>NUCLEOTIDE SEQUENCE</scope>
    <source>
        <strain evidence="4">DSM 14787</strain>
    </source>
</reference>
<dbReference type="Pfam" id="PF00106">
    <property type="entry name" value="adh_short"/>
    <property type="match status" value="1"/>
</dbReference>
<dbReference type="Gene3D" id="3.40.50.720">
    <property type="entry name" value="NAD(P)-binding Rossmann-like Domain"/>
    <property type="match status" value="1"/>
</dbReference>
<dbReference type="Proteomes" id="UP000010809">
    <property type="component" value="Chromosome"/>
</dbReference>
<dbReference type="GO" id="GO:0050664">
    <property type="term" value="F:oxidoreductase activity, acting on NAD(P)H, oxygen as acceptor"/>
    <property type="evidence" value="ECO:0007669"/>
    <property type="project" value="TreeGrafter"/>
</dbReference>
<accession>L0DTF2</accession>
<dbReference type="EMBL" id="CP003989">
    <property type="protein sequence ID" value="AGA32277.1"/>
    <property type="molecule type" value="Genomic_DNA"/>
</dbReference>
<evidence type="ECO:0000313" key="4">
    <source>
        <dbReference type="EMBL" id="AGA32277.1"/>
    </source>
</evidence>
<dbReference type="PRINTS" id="PR00081">
    <property type="entry name" value="GDHRDH"/>
</dbReference>
<dbReference type="SMART" id="SM00822">
    <property type="entry name" value="PKS_KR"/>
    <property type="match status" value="1"/>
</dbReference>
<dbReference type="InterPro" id="IPR057326">
    <property type="entry name" value="KR_dom"/>
</dbReference>
<protein>
    <submittedName>
        <fullName evidence="4">Alcohol dehydrogenase</fullName>
    </submittedName>
</protein>
<dbReference type="InterPro" id="IPR036291">
    <property type="entry name" value="NAD(P)-bd_dom_sf"/>
</dbReference>
<dbReference type="SUPFAM" id="SSF51735">
    <property type="entry name" value="NAD(P)-binding Rossmann-fold domains"/>
    <property type="match status" value="1"/>
</dbReference>
<dbReference type="HOGENOM" id="CLU_010194_2_11_6"/>
<proteinExistence type="inferred from homology"/>
<name>L0DTF2_THIND</name>
<comment type="similarity">
    <text evidence="1">Belongs to the short-chain dehydrogenases/reductases (SDR) family.</text>
</comment>